<dbReference type="Pfam" id="PF08530">
    <property type="entry name" value="PepX_C"/>
    <property type="match status" value="1"/>
</dbReference>
<name>A0ABP7MMF4_9GAMM</name>
<evidence type="ECO:0000259" key="2">
    <source>
        <dbReference type="SMART" id="SM00939"/>
    </source>
</evidence>
<dbReference type="EMBL" id="BAABBN010000007">
    <property type="protein sequence ID" value="GAA3926385.1"/>
    <property type="molecule type" value="Genomic_DNA"/>
</dbReference>
<protein>
    <submittedName>
        <fullName evidence="3">CocE/NonD family hydrolase</fullName>
    </submittedName>
</protein>
<dbReference type="InterPro" id="IPR029058">
    <property type="entry name" value="AB_hydrolase_fold"/>
</dbReference>
<dbReference type="NCBIfam" id="TIGR00976">
    <property type="entry name" value="CocE_NonD"/>
    <property type="match status" value="1"/>
</dbReference>
<keyword evidence="4" id="KW-1185">Reference proteome</keyword>
<dbReference type="PANTHER" id="PTHR22946">
    <property type="entry name" value="DIENELACTONE HYDROLASE DOMAIN-CONTAINING PROTEIN-RELATED"/>
    <property type="match status" value="1"/>
</dbReference>
<dbReference type="InterPro" id="IPR013736">
    <property type="entry name" value="Xaa-Pro_dipept_C"/>
</dbReference>
<dbReference type="InterPro" id="IPR005674">
    <property type="entry name" value="CocE/Ser_esterase"/>
</dbReference>
<gene>
    <name evidence="3" type="ORF">GCM10022277_23030</name>
</gene>
<evidence type="ECO:0000256" key="1">
    <source>
        <dbReference type="ARBA" id="ARBA00022801"/>
    </source>
</evidence>
<dbReference type="Proteomes" id="UP001501565">
    <property type="component" value="Unassembled WGS sequence"/>
</dbReference>
<dbReference type="Gene3D" id="2.60.120.260">
    <property type="entry name" value="Galactose-binding domain-like"/>
    <property type="match status" value="1"/>
</dbReference>
<dbReference type="Pfam" id="PF02129">
    <property type="entry name" value="Peptidase_S15"/>
    <property type="match status" value="1"/>
</dbReference>
<evidence type="ECO:0000313" key="4">
    <source>
        <dbReference type="Proteomes" id="UP001501565"/>
    </source>
</evidence>
<dbReference type="InterPro" id="IPR008979">
    <property type="entry name" value="Galactose-bd-like_sf"/>
</dbReference>
<accession>A0ABP7MMF4</accession>
<dbReference type="InterPro" id="IPR050261">
    <property type="entry name" value="FrsA_esterase"/>
</dbReference>
<dbReference type="SMART" id="SM00939">
    <property type="entry name" value="PepX_C"/>
    <property type="match status" value="1"/>
</dbReference>
<organism evidence="3 4">
    <name type="scientific">Litoribacillus peritrichatus</name>
    <dbReference type="NCBI Taxonomy" id="718191"/>
    <lineage>
        <taxon>Bacteria</taxon>
        <taxon>Pseudomonadati</taxon>
        <taxon>Pseudomonadota</taxon>
        <taxon>Gammaproteobacteria</taxon>
        <taxon>Oceanospirillales</taxon>
        <taxon>Oceanospirillaceae</taxon>
        <taxon>Litoribacillus</taxon>
    </lineage>
</organism>
<dbReference type="Gene3D" id="3.40.50.1820">
    <property type="entry name" value="alpha/beta hydrolase"/>
    <property type="match status" value="1"/>
</dbReference>
<feature type="domain" description="Xaa-Pro dipeptidyl-peptidase C-terminal" evidence="2">
    <location>
        <begin position="322"/>
        <end position="558"/>
    </location>
</feature>
<comment type="caution">
    <text evidence="3">The sequence shown here is derived from an EMBL/GenBank/DDBJ whole genome shotgun (WGS) entry which is preliminary data.</text>
</comment>
<dbReference type="SUPFAM" id="SSF53474">
    <property type="entry name" value="alpha/beta-Hydrolases"/>
    <property type="match status" value="1"/>
</dbReference>
<reference evidence="4" key="1">
    <citation type="journal article" date="2019" name="Int. J. Syst. Evol. Microbiol.">
        <title>The Global Catalogue of Microorganisms (GCM) 10K type strain sequencing project: providing services to taxonomists for standard genome sequencing and annotation.</title>
        <authorList>
            <consortium name="The Broad Institute Genomics Platform"/>
            <consortium name="The Broad Institute Genome Sequencing Center for Infectious Disease"/>
            <person name="Wu L."/>
            <person name="Ma J."/>
        </authorList>
    </citation>
    <scope>NUCLEOTIDE SEQUENCE [LARGE SCALE GENOMIC DNA]</scope>
    <source>
        <strain evidence="4">JCM 17551</strain>
    </source>
</reference>
<keyword evidence="1 3" id="KW-0378">Hydrolase</keyword>
<dbReference type="SUPFAM" id="SSF49785">
    <property type="entry name" value="Galactose-binding domain-like"/>
    <property type="match status" value="1"/>
</dbReference>
<sequence length="559" mass="62008">MNTHSASPLATKLTLQFFAGLFILFIAAISNLAHATNLLAGFTSIPGHFPPSDAYIVNDDVVVTSFDGTEITANVLVPTSGEASYPAIIFINSWAMDEYEYIPQAARFAEQGYVVLSYATRGFGESTGKIGTAGPNDMVDFSRMIDWLLEHTPTDINRIGASGISYGSGISLLGAAHDNRVSAVVAMSTWGDLEASLYGQETPRLIWGGLLTLLGQLTGNPEEDIAENYGNLIKHQNIEETLEWAGVRSPRTYIDALNARNVPIYIANNFGDNLFQPNQALNFYEQLTTPKRLDLSQGMHASAELWGLINANKDHYLWTKTEMWFDRWLKGEANGIEFESAFNVEPKNQKDHYENLGQWPSPLISDQRLYLHSRGLLSNGKLKTSQYRPWWTQTDTILSGLDTLATTGIPMISNLVGAEITAPVITSIPLISRVNGIVFETNRLDDTMQLRGIPKLRLNIEPSKSKYQMVAYLYDVDAVGIGRLITHGPITDYQANEDQTQTVDLELVATAYDVPAGHKVALVIDTFDLLYAPPTLSIYSLKFRFNKNNQSWLDLPIKE</sequence>
<dbReference type="InterPro" id="IPR000383">
    <property type="entry name" value="Xaa-Pro-like_dom"/>
</dbReference>
<proteinExistence type="predicted"/>
<evidence type="ECO:0000313" key="3">
    <source>
        <dbReference type="EMBL" id="GAA3926385.1"/>
    </source>
</evidence>
<dbReference type="RefSeq" id="WP_344798678.1">
    <property type="nucleotide sequence ID" value="NZ_BAABBN010000007.1"/>
</dbReference>
<dbReference type="PANTHER" id="PTHR22946:SF9">
    <property type="entry name" value="POLYKETIDE TRANSFERASE AF380"/>
    <property type="match status" value="1"/>
</dbReference>
<dbReference type="GO" id="GO:0016787">
    <property type="term" value="F:hydrolase activity"/>
    <property type="evidence" value="ECO:0007669"/>
    <property type="project" value="UniProtKB-KW"/>
</dbReference>